<gene>
    <name evidence="3" type="ORF">FC91_GL002817</name>
</gene>
<protein>
    <submittedName>
        <fullName evidence="3">Uncharacterized protein</fullName>
    </submittedName>
</protein>
<dbReference type="Proteomes" id="UP000050949">
    <property type="component" value="Unassembled WGS sequence"/>
</dbReference>
<dbReference type="PANTHER" id="PTHR40588:SF1">
    <property type="entry name" value="MRNA INTERFERASE TOXIN YAFQ"/>
    <property type="match status" value="1"/>
</dbReference>
<dbReference type="GO" id="GO:0004521">
    <property type="term" value="F:RNA endonuclease activity"/>
    <property type="evidence" value="ECO:0007669"/>
    <property type="project" value="TreeGrafter"/>
</dbReference>
<dbReference type="InterPro" id="IPR004386">
    <property type="entry name" value="Toxin_YafQ-like"/>
</dbReference>
<name>A0A0R1X9U4_9LACO</name>
<proteinExistence type="predicted"/>
<dbReference type="NCBIfam" id="TIGR02385">
    <property type="entry name" value="RelE_StbE"/>
    <property type="match status" value="1"/>
</dbReference>
<dbReference type="PIRSF" id="PIRSF006156">
    <property type="entry name" value="YafQ"/>
    <property type="match status" value="1"/>
</dbReference>
<dbReference type="GO" id="GO:0006402">
    <property type="term" value="P:mRNA catabolic process"/>
    <property type="evidence" value="ECO:0007669"/>
    <property type="project" value="TreeGrafter"/>
</dbReference>
<sequence>MLTPKDTAHFRRDFKRLKKDGYDMQQLHTVVNLIAEEGHKELLRSRYHDHALSSSEWRGYRELHITPDWLLIYRIVKKDLILVLVRTGSHKELISK</sequence>
<dbReference type="RefSeq" id="WP_027828225.1">
    <property type="nucleotide sequence ID" value="NZ_AUEH01000015.1"/>
</dbReference>
<dbReference type="SUPFAM" id="SSF143011">
    <property type="entry name" value="RelE-like"/>
    <property type="match status" value="1"/>
</dbReference>
<evidence type="ECO:0000256" key="1">
    <source>
        <dbReference type="ARBA" id="ARBA00022649"/>
    </source>
</evidence>
<dbReference type="InterPro" id="IPR007712">
    <property type="entry name" value="RelE/ParE_toxin"/>
</dbReference>
<evidence type="ECO:0000256" key="2">
    <source>
        <dbReference type="PIRSR" id="PIRSR006156-1"/>
    </source>
</evidence>
<dbReference type="Gene3D" id="3.30.2310.20">
    <property type="entry name" value="RelE-like"/>
    <property type="match status" value="1"/>
</dbReference>
<reference evidence="3 4" key="1">
    <citation type="journal article" date="2015" name="Genome Announc.">
        <title>Expanding the biotechnology potential of lactobacilli through comparative genomics of 213 strains and associated genera.</title>
        <authorList>
            <person name="Sun Z."/>
            <person name="Harris H.M."/>
            <person name="McCann A."/>
            <person name="Guo C."/>
            <person name="Argimon S."/>
            <person name="Zhang W."/>
            <person name="Yang X."/>
            <person name="Jeffery I.B."/>
            <person name="Cooney J.C."/>
            <person name="Kagawa T.F."/>
            <person name="Liu W."/>
            <person name="Song Y."/>
            <person name="Salvetti E."/>
            <person name="Wrobel A."/>
            <person name="Rasinkangas P."/>
            <person name="Parkhill J."/>
            <person name="Rea M.C."/>
            <person name="O'Sullivan O."/>
            <person name="Ritari J."/>
            <person name="Douillard F.P."/>
            <person name="Paul Ross R."/>
            <person name="Yang R."/>
            <person name="Briner A.E."/>
            <person name="Felis G.E."/>
            <person name="de Vos W.M."/>
            <person name="Barrangou R."/>
            <person name="Klaenhammer T.R."/>
            <person name="Caufield P.W."/>
            <person name="Cui Y."/>
            <person name="Zhang H."/>
            <person name="O'Toole P.W."/>
        </authorList>
    </citation>
    <scope>NUCLEOTIDE SEQUENCE [LARGE SCALE GENOMIC DNA]</scope>
    <source>
        <strain evidence="3 4">DSM 16991</strain>
    </source>
</reference>
<accession>A0A0R1X9U4</accession>
<dbReference type="InterPro" id="IPR035093">
    <property type="entry name" value="RelE/ParE_toxin_dom_sf"/>
</dbReference>
<dbReference type="EMBL" id="AZFW01000060">
    <property type="protein sequence ID" value="KRM26894.1"/>
    <property type="molecule type" value="Genomic_DNA"/>
</dbReference>
<dbReference type="PATRIC" id="fig|1122147.4.peg.2903"/>
<evidence type="ECO:0000313" key="3">
    <source>
        <dbReference type="EMBL" id="KRM26894.1"/>
    </source>
</evidence>
<dbReference type="eggNOG" id="COG3041">
    <property type="taxonomic scope" value="Bacteria"/>
</dbReference>
<comment type="caution">
    <text evidence="3">The sequence shown here is derived from an EMBL/GenBank/DDBJ whole genome shotgun (WGS) entry which is preliminary data.</text>
</comment>
<dbReference type="GO" id="GO:0006415">
    <property type="term" value="P:translational termination"/>
    <property type="evidence" value="ECO:0007669"/>
    <property type="project" value="TreeGrafter"/>
</dbReference>
<feature type="active site" description="Proton donor" evidence="2">
    <location>
        <position position="90"/>
    </location>
</feature>
<dbReference type="PANTHER" id="PTHR40588">
    <property type="entry name" value="MRNA INTERFERASE TOXIN YAFQ"/>
    <property type="match status" value="1"/>
</dbReference>
<dbReference type="Pfam" id="PF15738">
    <property type="entry name" value="YafQ_toxin"/>
    <property type="match status" value="1"/>
</dbReference>
<dbReference type="OrthoDB" id="7030467at2"/>
<evidence type="ECO:0000313" key="4">
    <source>
        <dbReference type="Proteomes" id="UP000050949"/>
    </source>
</evidence>
<keyword evidence="1" id="KW-1277">Toxin-antitoxin system</keyword>
<dbReference type="AlphaFoldDB" id="A0A0R1X9U4"/>
<organism evidence="3 4">
    <name type="scientific">Schleiferilactobacillus harbinensis DSM 16991</name>
    <dbReference type="NCBI Taxonomy" id="1122147"/>
    <lineage>
        <taxon>Bacteria</taxon>
        <taxon>Bacillati</taxon>
        <taxon>Bacillota</taxon>
        <taxon>Bacilli</taxon>
        <taxon>Lactobacillales</taxon>
        <taxon>Lactobacillaceae</taxon>
        <taxon>Schleiferilactobacillus</taxon>
    </lineage>
</organism>